<dbReference type="Proteomes" id="UP001354989">
    <property type="component" value="Chromosome"/>
</dbReference>
<organism evidence="2 3">
    <name type="scientific">Persicobacter psychrovividus</name>
    <dbReference type="NCBI Taxonomy" id="387638"/>
    <lineage>
        <taxon>Bacteria</taxon>
        <taxon>Pseudomonadati</taxon>
        <taxon>Bacteroidota</taxon>
        <taxon>Cytophagia</taxon>
        <taxon>Cytophagales</taxon>
        <taxon>Persicobacteraceae</taxon>
        <taxon>Persicobacter</taxon>
    </lineage>
</organism>
<dbReference type="InterPro" id="IPR006439">
    <property type="entry name" value="HAD-SF_hydro_IA"/>
</dbReference>
<dbReference type="InterPro" id="IPR010976">
    <property type="entry name" value="B-phosphoglucomutase_hydrolase"/>
</dbReference>
<evidence type="ECO:0000313" key="2">
    <source>
        <dbReference type="EMBL" id="BDC98710.1"/>
    </source>
</evidence>
<dbReference type="SFLD" id="SFLDS00003">
    <property type="entry name" value="Haloacid_Dehalogenase"/>
    <property type="match status" value="1"/>
</dbReference>
<dbReference type="Gene3D" id="1.10.150.240">
    <property type="entry name" value="Putative phosphatase, domain 2"/>
    <property type="match status" value="1"/>
</dbReference>
<dbReference type="Gene3D" id="3.40.50.1000">
    <property type="entry name" value="HAD superfamily/HAD-like"/>
    <property type="match status" value="1"/>
</dbReference>
<accession>A0ABM7VCP8</accession>
<gene>
    <name evidence="2" type="primary">pgmB2</name>
    <name evidence="2" type="ORF">PEPS_09910</name>
</gene>
<dbReference type="NCBIfam" id="TIGR01990">
    <property type="entry name" value="bPGM"/>
    <property type="match status" value="1"/>
</dbReference>
<sequence length="215" mass="23491">MNIKGCIFDLDGVVVDTAKYHFLAWKKLGQELGFDFTEQDNERLKGVSRMRSLDILLEIGGLSLTEEEKVAAATKKNEWYLEYIKQMKPEEILPGVLDFFKSLKEAGIKIALGSASKNAVLILNILDIKGYFDVIVDGNSVSKAKPDPEVFLQGAEKLGLTAEECVVFEDAEAGVEAAKNGGMRCVGIGEPAVLSKADVVVDGFNAFTIENLKQL</sequence>
<comment type="similarity">
    <text evidence="1">Belongs to the HAD-like hydrolase superfamily. CbbY/CbbZ/Gph/YieH family.</text>
</comment>
<dbReference type="Pfam" id="PF00702">
    <property type="entry name" value="Hydrolase"/>
    <property type="match status" value="1"/>
</dbReference>
<dbReference type="InterPro" id="IPR023214">
    <property type="entry name" value="HAD_sf"/>
</dbReference>
<dbReference type="InterPro" id="IPR036412">
    <property type="entry name" value="HAD-like_sf"/>
</dbReference>
<reference evidence="2 3" key="1">
    <citation type="submission" date="2021-12" db="EMBL/GenBank/DDBJ databases">
        <title>Genome sequencing of bacteria with rrn-lacking chromosome and rrn-plasmid.</title>
        <authorList>
            <person name="Anda M."/>
            <person name="Iwasaki W."/>
        </authorList>
    </citation>
    <scope>NUCLEOTIDE SEQUENCE [LARGE SCALE GENOMIC DNA]</scope>
    <source>
        <strain evidence="2 3">NBRC 101262</strain>
    </source>
</reference>
<dbReference type="SFLD" id="SFLDG01129">
    <property type="entry name" value="C1.5:_HAD__Beta-PGM__Phosphata"/>
    <property type="match status" value="1"/>
</dbReference>
<dbReference type="SUPFAM" id="SSF56784">
    <property type="entry name" value="HAD-like"/>
    <property type="match status" value="1"/>
</dbReference>
<evidence type="ECO:0000256" key="1">
    <source>
        <dbReference type="ARBA" id="ARBA00006171"/>
    </source>
</evidence>
<dbReference type="EMBL" id="AP025292">
    <property type="protein sequence ID" value="BDC98710.1"/>
    <property type="molecule type" value="Genomic_DNA"/>
</dbReference>
<dbReference type="NCBIfam" id="TIGR01509">
    <property type="entry name" value="HAD-SF-IA-v3"/>
    <property type="match status" value="1"/>
</dbReference>
<proteinExistence type="inferred from homology"/>
<dbReference type="CDD" id="cd02598">
    <property type="entry name" value="HAD_BPGM"/>
    <property type="match status" value="1"/>
</dbReference>
<name>A0ABM7VCP8_9BACT</name>
<protein>
    <submittedName>
        <fullName evidence="2">Beta-phosphoglucomutase</fullName>
    </submittedName>
</protein>
<evidence type="ECO:0000313" key="3">
    <source>
        <dbReference type="Proteomes" id="UP001354989"/>
    </source>
</evidence>
<keyword evidence="3" id="KW-1185">Reference proteome</keyword>
<dbReference type="InterPro" id="IPR010972">
    <property type="entry name" value="Beta-PGM"/>
</dbReference>
<dbReference type="PANTHER" id="PTHR43481:SF4">
    <property type="entry name" value="GLYCEROL-1-PHOSPHATE PHOSPHOHYDROLASE 1-RELATED"/>
    <property type="match status" value="1"/>
</dbReference>
<dbReference type="NCBIfam" id="TIGR02009">
    <property type="entry name" value="PGMB-YQAB-SF"/>
    <property type="match status" value="1"/>
</dbReference>
<dbReference type="InterPro" id="IPR023198">
    <property type="entry name" value="PGP-like_dom2"/>
</dbReference>
<dbReference type="SFLD" id="SFLDG01135">
    <property type="entry name" value="C1.5.6:_HAD__Beta-PGM__Phospha"/>
    <property type="match status" value="1"/>
</dbReference>
<dbReference type="PANTHER" id="PTHR43481">
    <property type="entry name" value="FRUCTOSE-1-PHOSPHATE PHOSPHATASE"/>
    <property type="match status" value="1"/>
</dbReference>
<dbReference type="InterPro" id="IPR051806">
    <property type="entry name" value="HAD-like_SPP"/>
</dbReference>